<keyword evidence="2" id="KW-0812">Transmembrane</keyword>
<accession>A0ABQ0M226</accession>
<feature type="transmembrane region" description="Helical" evidence="2">
    <location>
        <begin position="12"/>
        <end position="34"/>
    </location>
</feature>
<proteinExistence type="predicted"/>
<feature type="compositionally biased region" description="Low complexity" evidence="1">
    <location>
        <begin position="169"/>
        <end position="196"/>
    </location>
</feature>
<dbReference type="Proteomes" id="UP000815677">
    <property type="component" value="Unassembled WGS sequence"/>
</dbReference>
<evidence type="ECO:0000313" key="3">
    <source>
        <dbReference type="EMBL" id="GAT57069.1"/>
    </source>
</evidence>
<evidence type="ECO:0000256" key="2">
    <source>
        <dbReference type="SAM" id="Phobius"/>
    </source>
</evidence>
<keyword evidence="4" id="KW-1185">Reference proteome</keyword>
<sequence length="224" mass="24343">MSPLPARSLDALYTPVWVLSLVHMATAVSTIVVYEIEDARDSQVIAILYSLLTFYMVHLLIPYTLWRDSDPVSRLNKQFVIVNFLVLCWVLSIVLAPLTVGPGVGVALRECGSRAFFAPSCITLGLDVVIPFVLIGLLVTLSWRIYHAAQLIHQLQAQEHESEAEADAESALPPHSPSALLSPSASAIPPYSDASPVTATPSPPHAPRQPRRGRPPPLISLTDV</sequence>
<organism evidence="3 4">
    <name type="scientific">Mycena chlorophos</name>
    <name type="common">Agaric fungus</name>
    <name type="synonym">Agaricus chlorophos</name>
    <dbReference type="NCBI Taxonomy" id="658473"/>
    <lineage>
        <taxon>Eukaryota</taxon>
        <taxon>Fungi</taxon>
        <taxon>Dikarya</taxon>
        <taxon>Basidiomycota</taxon>
        <taxon>Agaricomycotina</taxon>
        <taxon>Agaricomycetes</taxon>
        <taxon>Agaricomycetidae</taxon>
        <taxon>Agaricales</taxon>
        <taxon>Marasmiineae</taxon>
        <taxon>Mycenaceae</taxon>
        <taxon>Mycena</taxon>
    </lineage>
</organism>
<gene>
    <name evidence="3" type="ORF">MCHLO_13650</name>
</gene>
<evidence type="ECO:0000313" key="4">
    <source>
        <dbReference type="Proteomes" id="UP000815677"/>
    </source>
</evidence>
<feature type="transmembrane region" description="Helical" evidence="2">
    <location>
        <begin position="46"/>
        <end position="66"/>
    </location>
</feature>
<feature type="transmembrane region" description="Helical" evidence="2">
    <location>
        <begin position="78"/>
        <end position="96"/>
    </location>
</feature>
<keyword evidence="2" id="KW-1133">Transmembrane helix</keyword>
<feature type="region of interest" description="Disordered" evidence="1">
    <location>
        <begin position="162"/>
        <end position="224"/>
    </location>
</feature>
<feature type="transmembrane region" description="Helical" evidence="2">
    <location>
        <begin position="116"/>
        <end position="141"/>
    </location>
</feature>
<evidence type="ECO:0000256" key="1">
    <source>
        <dbReference type="SAM" id="MobiDB-lite"/>
    </source>
</evidence>
<keyword evidence="2" id="KW-0472">Membrane</keyword>
<name>A0ABQ0M226_MYCCL</name>
<protein>
    <recommendedName>
        <fullName evidence="5">Transmembrane protein</fullName>
    </recommendedName>
</protein>
<evidence type="ECO:0008006" key="5">
    <source>
        <dbReference type="Google" id="ProtNLM"/>
    </source>
</evidence>
<dbReference type="EMBL" id="DF849384">
    <property type="protein sequence ID" value="GAT57069.1"/>
    <property type="molecule type" value="Genomic_DNA"/>
</dbReference>
<reference evidence="3" key="1">
    <citation type="submission" date="2014-09" db="EMBL/GenBank/DDBJ databases">
        <title>Genome sequence of the luminous mushroom Mycena chlorophos for searching fungal bioluminescence genes.</title>
        <authorList>
            <person name="Tanaka Y."/>
            <person name="Kasuga D."/>
            <person name="Oba Y."/>
            <person name="Hase S."/>
            <person name="Sato K."/>
            <person name="Oba Y."/>
            <person name="Sakakibara Y."/>
        </authorList>
    </citation>
    <scope>NUCLEOTIDE SEQUENCE</scope>
</reference>